<gene>
    <name evidence="1" type="ORF">A2669_01865</name>
</gene>
<protein>
    <submittedName>
        <fullName evidence="1">Uncharacterized protein</fullName>
    </submittedName>
</protein>
<accession>A0A1F8F2U2</accession>
<dbReference type="AlphaFoldDB" id="A0A1F8F2U2"/>
<comment type="caution">
    <text evidence="1">The sequence shown here is derived from an EMBL/GenBank/DDBJ whole genome shotgun (WGS) entry which is preliminary data.</text>
</comment>
<evidence type="ECO:0000313" key="1">
    <source>
        <dbReference type="EMBL" id="OGN07444.1"/>
    </source>
</evidence>
<dbReference type="EMBL" id="MGJM01000001">
    <property type="protein sequence ID" value="OGN07444.1"/>
    <property type="molecule type" value="Genomic_DNA"/>
</dbReference>
<sequence length="195" mass="22359">MPGTVQDQYGNLELVGENVERFGLRKRVEYLFALDGSQMTGVILCELLDWLRWGSETSVMWNCTLQELITIIEKWLAANPDAALELFTPHFTEEVSWDKLWNERGLKGRMHRKRKCRCGTIFREFDDCHVCYERWHEMKEVYVGPQGEGTYDLVLNGAAGGSIAAAVWTCRGQRLTSPGDFERRNDLCLSMSLGD</sequence>
<reference evidence="1 2" key="1">
    <citation type="journal article" date="2016" name="Nat. Commun.">
        <title>Thousands of microbial genomes shed light on interconnected biogeochemical processes in an aquifer system.</title>
        <authorList>
            <person name="Anantharaman K."/>
            <person name="Brown C.T."/>
            <person name="Hug L.A."/>
            <person name="Sharon I."/>
            <person name="Castelle C.J."/>
            <person name="Probst A.J."/>
            <person name="Thomas B.C."/>
            <person name="Singh A."/>
            <person name="Wilkins M.J."/>
            <person name="Karaoz U."/>
            <person name="Brodie E.L."/>
            <person name="Williams K.H."/>
            <person name="Hubbard S.S."/>
            <person name="Banfield J.F."/>
        </authorList>
    </citation>
    <scope>NUCLEOTIDE SEQUENCE [LARGE SCALE GENOMIC DNA]</scope>
</reference>
<dbReference type="Proteomes" id="UP000177605">
    <property type="component" value="Unassembled WGS sequence"/>
</dbReference>
<name>A0A1F8F2U2_9BACT</name>
<proteinExistence type="predicted"/>
<organism evidence="1 2">
    <name type="scientific">Candidatus Yanofskybacteria bacterium RIFCSPHIGHO2_01_FULL_48_25b</name>
    <dbReference type="NCBI Taxonomy" id="1802672"/>
    <lineage>
        <taxon>Bacteria</taxon>
        <taxon>Candidatus Yanofskyibacteriota</taxon>
    </lineage>
</organism>
<evidence type="ECO:0000313" key="2">
    <source>
        <dbReference type="Proteomes" id="UP000177605"/>
    </source>
</evidence>